<proteinExistence type="predicted"/>
<dbReference type="EMBL" id="FIZY01000054">
    <property type="protein sequence ID" value="CZF86166.1"/>
    <property type="molecule type" value="Genomic_DNA"/>
</dbReference>
<dbReference type="Proteomes" id="UP000073601">
    <property type="component" value="Unassembled WGS sequence"/>
</dbReference>
<dbReference type="AlphaFoldDB" id="A0A128FIR1"/>
<evidence type="ECO:0000313" key="1">
    <source>
        <dbReference type="EMBL" id="CZF86166.1"/>
    </source>
</evidence>
<accession>A0A128FIR1</accession>
<gene>
    <name evidence="1" type="ORF">GMA8713_04199</name>
</gene>
<reference evidence="2" key="1">
    <citation type="submission" date="2016-02" db="EMBL/GenBank/DDBJ databases">
        <authorList>
            <person name="Rodrigo-Torres Lidia"/>
            <person name="Arahal R.David."/>
        </authorList>
    </citation>
    <scope>NUCLEOTIDE SEQUENCE [LARGE SCALE GENOMIC DNA]</scope>
    <source>
        <strain evidence="2">CECT 8713</strain>
    </source>
</reference>
<keyword evidence="2" id="KW-1185">Reference proteome</keyword>
<evidence type="ECO:0000313" key="2">
    <source>
        <dbReference type="Proteomes" id="UP000073601"/>
    </source>
</evidence>
<sequence length="82" mass="9653">MPILNRFSDLGDRFSSPKLQFEGHFNTVKKSDFAVLKMRPFVLISYIEKRRSIQYLCVYEWTIHLFKSDNAILANNKIVESP</sequence>
<organism evidence="1 2">
    <name type="scientific">Grimontia marina</name>
    <dbReference type="NCBI Taxonomy" id="646534"/>
    <lineage>
        <taxon>Bacteria</taxon>
        <taxon>Pseudomonadati</taxon>
        <taxon>Pseudomonadota</taxon>
        <taxon>Gammaproteobacteria</taxon>
        <taxon>Vibrionales</taxon>
        <taxon>Vibrionaceae</taxon>
        <taxon>Grimontia</taxon>
    </lineage>
</organism>
<name>A0A128FIR1_9GAMM</name>
<protein>
    <submittedName>
        <fullName evidence="1">Uncharacterized protein</fullName>
    </submittedName>
</protein>